<dbReference type="InterPro" id="IPR021860">
    <property type="entry name" value="Peptidase_S12_Pab87-rel_C"/>
</dbReference>
<accession>A0A2K3Q837</accession>
<dbReference type="STRING" id="45235.A0A2K3Q837"/>
<evidence type="ECO:0000313" key="3">
    <source>
        <dbReference type="Proteomes" id="UP000236621"/>
    </source>
</evidence>
<keyword evidence="2" id="KW-0378">Hydrolase</keyword>
<sequence>VYWLPEIKYGVVSFANTAGSSNAAEEALVFKLVDEKLGIKEEDRIDPERKPIAPTTTIGKLAGTYCDPGYKTITLRVKSHVQDSAKQILTGCRENDTWPISFDLHHVSGDWWIMYLETPQNPSIYFRQYAQAEFKIGVDGAPTALQVQFDQSKEEGQGSSNKVLFNKIMCPSVSNLNGWGRGNLPLARGGAGMGGLFCNRRIIIQVVMCSCQRPQIAGL</sequence>
<dbReference type="Proteomes" id="UP000236621">
    <property type="component" value="Unassembled WGS sequence"/>
</dbReference>
<keyword evidence="2" id="KW-0031">Aminopeptidase</keyword>
<keyword evidence="3" id="KW-1185">Reference proteome</keyword>
<evidence type="ECO:0000313" key="2">
    <source>
        <dbReference type="EMBL" id="PNY23710.1"/>
    </source>
</evidence>
<dbReference type="OrthoDB" id="5946976at2759"/>
<dbReference type="EMBL" id="NRSZ01001055">
    <property type="protein sequence ID" value="PNY23710.1"/>
    <property type="molecule type" value="Genomic_DNA"/>
</dbReference>
<comment type="caution">
    <text evidence="2">The sequence shown here is derived from an EMBL/GenBank/DDBJ whole genome shotgun (WGS) entry which is preliminary data.</text>
</comment>
<dbReference type="AlphaFoldDB" id="A0A2K3Q837"/>
<name>A0A2K3Q837_9HYPO</name>
<keyword evidence="2" id="KW-0645">Protease</keyword>
<protein>
    <submittedName>
        <fullName evidence="2">D-aminopeptidase</fullName>
    </submittedName>
</protein>
<feature type="non-terminal residue" evidence="2">
    <location>
        <position position="1"/>
    </location>
</feature>
<evidence type="ECO:0000259" key="1">
    <source>
        <dbReference type="Pfam" id="PF11954"/>
    </source>
</evidence>
<dbReference type="GO" id="GO:0004177">
    <property type="term" value="F:aminopeptidase activity"/>
    <property type="evidence" value="ECO:0007669"/>
    <property type="project" value="UniProtKB-KW"/>
</dbReference>
<dbReference type="Pfam" id="PF11954">
    <property type="entry name" value="DUF3471"/>
    <property type="match status" value="1"/>
</dbReference>
<gene>
    <name evidence="2" type="ORF">TCAP_06357</name>
</gene>
<organism evidence="2 3">
    <name type="scientific">Tolypocladium capitatum</name>
    <dbReference type="NCBI Taxonomy" id="45235"/>
    <lineage>
        <taxon>Eukaryota</taxon>
        <taxon>Fungi</taxon>
        <taxon>Dikarya</taxon>
        <taxon>Ascomycota</taxon>
        <taxon>Pezizomycotina</taxon>
        <taxon>Sordariomycetes</taxon>
        <taxon>Hypocreomycetidae</taxon>
        <taxon>Hypocreales</taxon>
        <taxon>Ophiocordycipitaceae</taxon>
        <taxon>Tolypocladium</taxon>
    </lineage>
</organism>
<proteinExistence type="predicted"/>
<feature type="domain" description="Peptidase S12 Pab87-related C-terminal" evidence="1">
    <location>
        <begin position="49"/>
        <end position="152"/>
    </location>
</feature>
<reference evidence="2 3" key="1">
    <citation type="submission" date="2017-08" db="EMBL/GenBank/DDBJ databases">
        <title>Harnessing the power of phylogenomics to disentangle the directionality and signatures of interkingdom host jumping in the parasitic fungal genus Tolypocladium.</title>
        <authorList>
            <person name="Quandt C.A."/>
            <person name="Patterson W."/>
            <person name="Spatafora J.W."/>
        </authorList>
    </citation>
    <scope>NUCLEOTIDE SEQUENCE [LARGE SCALE GENOMIC DNA]</scope>
    <source>
        <strain evidence="2 3">CBS 113982</strain>
    </source>
</reference>